<dbReference type="PANTHER" id="PTHR42986:SF1">
    <property type="entry name" value="BENZALDEHYDE DEHYDROGENASE YFMT"/>
    <property type="match status" value="1"/>
</dbReference>
<protein>
    <recommendedName>
        <fullName evidence="6">Aldehyde dehydrogenase domain-containing protein</fullName>
    </recommendedName>
</protein>
<dbReference type="InterPro" id="IPR015590">
    <property type="entry name" value="Aldehyde_DH_dom"/>
</dbReference>
<dbReference type="InterPro" id="IPR016163">
    <property type="entry name" value="Ald_DH_C"/>
</dbReference>
<evidence type="ECO:0000256" key="4">
    <source>
        <dbReference type="PROSITE-ProRule" id="PRU10007"/>
    </source>
</evidence>
<name>A0A4V3XJ72_9APHY</name>
<dbReference type="InterPro" id="IPR016161">
    <property type="entry name" value="Ald_DH/histidinol_DH"/>
</dbReference>
<dbReference type="SUPFAM" id="SSF53720">
    <property type="entry name" value="ALDH-like"/>
    <property type="match status" value="1"/>
</dbReference>
<organism evidence="7 8">
    <name type="scientific">Antrodiella citrinella</name>
    <dbReference type="NCBI Taxonomy" id="2447956"/>
    <lineage>
        <taxon>Eukaryota</taxon>
        <taxon>Fungi</taxon>
        <taxon>Dikarya</taxon>
        <taxon>Basidiomycota</taxon>
        <taxon>Agaricomycotina</taxon>
        <taxon>Agaricomycetes</taxon>
        <taxon>Polyporales</taxon>
        <taxon>Steccherinaceae</taxon>
        <taxon>Antrodiella</taxon>
    </lineage>
</organism>
<feature type="domain" description="Aldehyde dehydrogenase" evidence="6">
    <location>
        <begin position="25"/>
        <end position="470"/>
    </location>
</feature>
<keyword evidence="2 5" id="KW-0560">Oxidoreductase</keyword>
<dbReference type="AlphaFoldDB" id="A0A4V3XJ72"/>
<dbReference type="GO" id="GO:0016620">
    <property type="term" value="F:oxidoreductase activity, acting on the aldehyde or oxo group of donors, NAD or NADP as acceptor"/>
    <property type="evidence" value="ECO:0007669"/>
    <property type="project" value="InterPro"/>
</dbReference>
<reference evidence="7 8" key="1">
    <citation type="submission" date="2019-02" db="EMBL/GenBank/DDBJ databases">
        <title>Genome sequencing of the rare red list fungi Antrodiella citrinella (Flaviporus citrinellus).</title>
        <authorList>
            <person name="Buettner E."/>
            <person name="Kellner H."/>
        </authorList>
    </citation>
    <scope>NUCLEOTIDE SEQUENCE [LARGE SCALE GENOMIC DNA]</scope>
    <source>
        <strain evidence="7 8">DSM 108506</strain>
    </source>
</reference>
<feature type="active site" evidence="4">
    <location>
        <position position="260"/>
    </location>
</feature>
<dbReference type="InterPro" id="IPR016162">
    <property type="entry name" value="Ald_DH_N"/>
</dbReference>
<dbReference type="OrthoDB" id="310895at2759"/>
<evidence type="ECO:0000256" key="2">
    <source>
        <dbReference type="ARBA" id="ARBA00023002"/>
    </source>
</evidence>
<evidence type="ECO:0000256" key="1">
    <source>
        <dbReference type="ARBA" id="ARBA00009986"/>
    </source>
</evidence>
<gene>
    <name evidence="7" type="ORF">EUX98_g2168</name>
</gene>
<comment type="similarity">
    <text evidence="1 5">Belongs to the aldehyde dehydrogenase family.</text>
</comment>
<dbReference type="PANTHER" id="PTHR42986">
    <property type="entry name" value="BENZALDEHYDE DEHYDROGENASE YFMT"/>
    <property type="match status" value="1"/>
</dbReference>
<accession>A0A4V3XJ72</accession>
<dbReference type="Gene3D" id="3.40.309.10">
    <property type="entry name" value="Aldehyde Dehydrogenase, Chain A, domain 2"/>
    <property type="match status" value="1"/>
</dbReference>
<evidence type="ECO:0000313" key="7">
    <source>
        <dbReference type="EMBL" id="THH32023.1"/>
    </source>
</evidence>
<dbReference type="Gene3D" id="3.40.605.10">
    <property type="entry name" value="Aldehyde Dehydrogenase, Chain A, domain 1"/>
    <property type="match status" value="1"/>
</dbReference>
<comment type="caution">
    <text evidence="7">The sequence shown here is derived from an EMBL/GenBank/DDBJ whole genome shotgun (WGS) entry which is preliminary data.</text>
</comment>
<dbReference type="InterPro" id="IPR029510">
    <property type="entry name" value="Ald_DH_CS_GLU"/>
</dbReference>
<dbReference type="EMBL" id="SGPM01000031">
    <property type="protein sequence ID" value="THH32023.1"/>
    <property type="molecule type" value="Genomic_DNA"/>
</dbReference>
<evidence type="ECO:0000256" key="5">
    <source>
        <dbReference type="RuleBase" id="RU003345"/>
    </source>
</evidence>
<sequence>MIMKDTSAPFTSLLIDGEFRPSLDDKSFEVYNPYSGQVVGHAASATSQDCKDAIESAGKAFVTWEHTTFDQRRDIFLKAADLLETDQYKEKIVKSIQEETAASDVMLPFNIQVAASMLRYAAGSVGQLKGETFPSAIPGGFAMTQRKAMGVIFSISPWNAPVLLAIRAVATPIICGNTVVLKSSEKSPRTQSIVAELLLEAGLPSGVLNYISMDRQDASVLTSEIIAHPLVRKINFTGSDRVGKIIAAEAAKYLKPCVFELGGKAPVLVLDDADIEQAARAIVYSAVMHSGQICMSTERVIVQRKASETLIPAITQLMSSLKAGDARSNPAHLSALFTEASAANVIAMIDEAVADGATVMVGDQKRAGAVVQPHVLMNVKPGMRMWDKESFGPVLVIAVADTIDELVELTNTSEYSLSAGLWSRDLHTALNVAGRIRAGCTSINGPSIHNEYLKDLGGLGGATGYGHFDIDNFTDNRIIVVHAPGAKYPLVG</sequence>
<evidence type="ECO:0000313" key="8">
    <source>
        <dbReference type="Proteomes" id="UP000308730"/>
    </source>
</evidence>
<dbReference type="Proteomes" id="UP000308730">
    <property type="component" value="Unassembled WGS sequence"/>
</dbReference>
<dbReference type="PROSITE" id="PS00687">
    <property type="entry name" value="ALDEHYDE_DEHYDR_GLU"/>
    <property type="match status" value="1"/>
</dbReference>
<keyword evidence="3" id="KW-0520">NAD</keyword>
<evidence type="ECO:0000259" key="6">
    <source>
        <dbReference type="Pfam" id="PF00171"/>
    </source>
</evidence>
<proteinExistence type="inferred from homology"/>
<keyword evidence="8" id="KW-1185">Reference proteome</keyword>
<dbReference type="Pfam" id="PF00171">
    <property type="entry name" value="Aldedh"/>
    <property type="match status" value="1"/>
</dbReference>
<evidence type="ECO:0000256" key="3">
    <source>
        <dbReference type="ARBA" id="ARBA00023027"/>
    </source>
</evidence>